<dbReference type="Proteomes" id="UP001055091">
    <property type="component" value="Unassembled WGS sequence"/>
</dbReference>
<organism evidence="2 3">
    <name type="scientific">Hungatella hathewayi</name>
    <dbReference type="NCBI Taxonomy" id="154046"/>
    <lineage>
        <taxon>Bacteria</taxon>
        <taxon>Bacillati</taxon>
        <taxon>Bacillota</taxon>
        <taxon>Clostridia</taxon>
        <taxon>Lachnospirales</taxon>
        <taxon>Lachnospiraceae</taxon>
        <taxon>Hungatella</taxon>
    </lineage>
</organism>
<evidence type="ECO:0000259" key="1">
    <source>
        <dbReference type="Pfam" id="PF17761"/>
    </source>
</evidence>
<feature type="domain" description="YhcG N-terminal" evidence="1">
    <location>
        <begin position="2"/>
        <end position="118"/>
    </location>
</feature>
<dbReference type="InterPro" id="IPR041527">
    <property type="entry name" value="YhcG_N"/>
</dbReference>
<protein>
    <recommendedName>
        <fullName evidence="1">YhcG N-terminal domain-containing protein</fullName>
    </recommendedName>
</protein>
<reference evidence="2" key="1">
    <citation type="submission" date="2022-01" db="EMBL/GenBank/DDBJ databases">
        <title>Novel bile acid biosynthetic pathways are enriched in the microbiome of centenarians.</title>
        <authorList>
            <person name="Sato Y."/>
            <person name="Atarashi K."/>
            <person name="Plichta R.D."/>
            <person name="Arai Y."/>
            <person name="Sasajima S."/>
            <person name="Kearney M.S."/>
            <person name="Suda W."/>
            <person name="Takeshita K."/>
            <person name="Sasaki T."/>
            <person name="Okamoto S."/>
            <person name="Skelly N.A."/>
            <person name="Okamura Y."/>
            <person name="Vlamakis H."/>
            <person name="Li Y."/>
            <person name="Tanoue T."/>
            <person name="Takei H."/>
            <person name="Nittono H."/>
            <person name="Narushima S."/>
            <person name="Irie J."/>
            <person name="Itoh H."/>
            <person name="Moriya K."/>
            <person name="Sugiura Y."/>
            <person name="Suematsu M."/>
            <person name="Moritoki N."/>
            <person name="Shibata S."/>
            <person name="Littman R.D."/>
            <person name="Fischbach A.M."/>
            <person name="Uwamino Y."/>
            <person name="Inoue T."/>
            <person name="Honda A."/>
            <person name="Hattori M."/>
            <person name="Murai T."/>
            <person name="Xavier J.R."/>
            <person name="Hirose N."/>
            <person name="Honda K."/>
        </authorList>
    </citation>
    <scope>NUCLEOTIDE SEQUENCE</scope>
    <source>
        <strain evidence="2">CE91-St55</strain>
    </source>
</reference>
<evidence type="ECO:0000313" key="2">
    <source>
        <dbReference type="EMBL" id="GKH00833.1"/>
    </source>
</evidence>
<dbReference type="Pfam" id="PF17761">
    <property type="entry name" value="DUF1016_N"/>
    <property type="match status" value="1"/>
</dbReference>
<dbReference type="EMBL" id="BQNJ01000001">
    <property type="protein sequence ID" value="GKH00833.1"/>
    <property type="molecule type" value="Genomic_DNA"/>
</dbReference>
<gene>
    <name evidence="2" type="ORF">CE91St55_28140</name>
</gene>
<dbReference type="PANTHER" id="PTHR30547">
    <property type="entry name" value="UNCHARACTERIZED PROTEIN YHCG-RELATED"/>
    <property type="match status" value="1"/>
</dbReference>
<proteinExistence type="predicted"/>
<dbReference type="AlphaFoldDB" id="A0AA37N3N7"/>
<accession>A0AA37N3N7</accession>
<evidence type="ECO:0000313" key="3">
    <source>
        <dbReference type="Proteomes" id="UP001055091"/>
    </source>
</evidence>
<dbReference type="InterPro" id="IPR053148">
    <property type="entry name" value="PD-DEXK-like_domain"/>
</dbReference>
<sequence length="171" mass="20183">MSKAYWEIGERIVQQEQNGTGRAKYGDYIIRNLSKELSGEFGTGFSIANLKNCRQFYRTFPKDSIGYTVCSQLSWSHLRNIMRLDSEEERNYYIQEAIRGSWSVKILERNIKSGYYKRILSTQLQDPLAENYEFVKDPYVLEFMGLPENYEYKENELERAILLDNVNQAKE</sequence>
<comment type="caution">
    <text evidence="2">The sequence shown here is derived from an EMBL/GenBank/DDBJ whole genome shotgun (WGS) entry which is preliminary data.</text>
</comment>
<name>A0AA37N3N7_9FIRM</name>
<dbReference type="PANTHER" id="PTHR30547:SF5">
    <property type="entry name" value="NUCLEASE YHCG-RELATED"/>
    <property type="match status" value="1"/>
</dbReference>